<feature type="region of interest" description="Disordered" evidence="1">
    <location>
        <begin position="129"/>
        <end position="172"/>
    </location>
</feature>
<dbReference type="RefSeq" id="WP_168018247.1">
    <property type="nucleotide sequence ID" value="NZ_JAATEP010000053.1"/>
</dbReference>
<keyword evidence="2" id="KW-1133">Transmembrane helix</keyword>
<evidence type="ECO:0000313" key="4">
    <source>
        <dbReference type="Proteomes" id="UP000696294"/>
    </source>
</evidence>
<keyword evidence="4" id="KW-1185">Reference proteome</keyword>
<organism evidence="3 4">
    <name type="scientific">Nonomuraea composti</name>
    <dbReference type="NCBI Taxonomy" id="2720023"/>
    <lineage>
        <taxon>Bacteria</taxon>
        <taxon>Bacillati</taxon>
        <taxon>Actinomycetota</taxon>
        <taxon>Actinomycetes</taxon>
        <taxon>Streptosporangiales</taxon>
        <taxon>Streptosporangiaceae</taxon>
        <taxon>Nonomuraea</taxon>
    </lineage>
</organism>
<proteinExistence type="predicted"/>
<protein>
    <submittedName>
        <fullName evidence="3">Uncharacterized protein</fullName>
    </submittedName>
</protein>
<evidence type="ECO:0000256" key="1">
    <source>
        <dbReference type="SAM" id="MobiDB-lite"/>
    </source>
</evidence>
<comment type="caution">
    <text evidence="3">The sequence shown here is derived from an EMBL/GenBank/DDBJ whole genome shotgun (WGS) entry which is preliminary data.</text>
</comment>
<evidence type="ECO:0000313" key="3">
    <source>
        <dbReference type="EMBL" id="NJP96715.1"/>
    </source>
</evidence>
<sequence length="172" mass="18392">MAGTRLRLIPRQVAEFDGHLQTLENNRTGCGNTLKCSAAAFHMLAMFCVVLAGLLATLAAYVVVVRPTPAGPAAEAQAIGTVGRLHLSLSSVIKNHWKLVLKAGLIMSAAGVTLSQLTRDLPLMRSGIGEQARSAPDQRHLGPREGGHRRRPPGPLRHQRDQAVGSSSRLGW</sequence>
<name>A0ABX1BG49_9ACTN</name>
<keyword evidence="2" id="KW-0472">Membrane</keyword>
<accession>A0ABX1BG49</accession>
<feature type="compositionally biased region" description="Basic and acidic residues" evidence="1">
    <location>
        <begin position="136"/>
        <end position="146"/>
    </location>
</feature>
<evidence type="ECO:0000256" key="2">
    <source>
        <dbReference type="SAM" id="Phobius"/>
    </source>
</evidence>
<dbReference type="Proteomes" id="UP000696294">
    <property type="component" value="Unassembled WGS sequence"/>
</dbReference>
<gene>
    <name evidence="3" type="ORF">HCN51_46055</name>
</gene>
<keyword evidence="2" id="KW-0812">Transmembrane</keyword>
<feature type="transmembrane region" description="Helical" evidence="2">
    <location>
        <begin position="44"/>
        <end position="64"/>
    </location>
</feature>
<dbReference type="EMBL" id="JAATEP010000053">
    <property type="protein sequence ID" value="NJP96715.1"/>
    <property type="molecule type" value="Genomic_DNA"/>
</dbReference>
<reference evidence="3 4" key="1">
    <citation type="submission" date="2020-03" db="EMBL/GenBank/DDBJ databases">
        <title>WGS of actinomycetes isolated from Thailand.</title>
        <authorList>
            <person name="Thawai C."/>
        </authorList>
    </citation>
    <scope>NUCLEOTIDE SEQUENCE [LARGE SCALE GENOMIC DNA]</scope>
    <source>
        <strain evidence="3 4">FMUSA5-5</strain>
    </source>
</reference>